<sequence length="118" mass="13327">MKMFYNKILFVGLISQIAIVLGAEQGSEAIPKDLWCDDVPEFCNRYLDLPRPDCIAKFQENCIESPSQAVQQSNSSGHLQTDSGINPLGREDKRKPEPPQWLKDLVATVFKSKNFVQD</sequence>
<feature type="region of interest" description="Disordered" evidence="1">
    <location>
        <begin position="67"/>
        <end position="100"/>
    </location>
</feature>
<feature type="signal peptide" evidence="2">
    <location>
        <begin position="1"/>
        <end position="29"/>
    </location>
</feature>
<evidence type="ECO:0000256" key="1">
    <source>
        <dbReference type="SAM" id="MobiDB-lite"/>
    </source>
</evidence>
<feature type="compositionally biased region" description="Polar residues" evidence="1">
    <location>
        <begin position="67"/>
        <end position="84"/>
    </location>
</feature>
<name>A5WXS2_STOCA</name>
<dbReference type="AlphaFoldDB" id="A5WXS2"/>
<reference evidence="3" key="1">
    <citation type="submission" date="2005-05" db="EMBL/GenBank/DDBJ databases">
        <title>The salivary gland transcriptome of the stable fly, Stomoxys calcitrans.</title>
        <authorList>
            <person name="Wang X."/>
            <person name="Ribeiro J.M."/>
            <person name="Broce A.B."/>
            <person name="Kanost M.R."/>
        </authorList>
    </citation>
    <scope>NUCLEOTIDE SEQUENCE</scope>
    <source>
        <strain evidence="3">F03_sc_p8</strain>
        <tissue evidence="3">Salivary gland</tissue>
    </source>
</reference>
<protein>
    <submittedName>
        <fullName evidence="3">Putative 10.9 kDa secreted salivary gland protein</fullName>
    </submittedName>
</protein>
<keyword evidence="2" id="KW-0732">Signal</keyword>
<evidence type="ECO:0000256" key="2">
    <source>
        <dbReference type="SAM" id="SignalP"/>
    </source>
</evidence>
<proteinExistence type="evidence at transcript level"/>
<accession>A5WXS2</accession>
<evidence type="ECO:0000313" key="3">
    <source>
        <dbReference type="EMBL" id="AAY34550.1"/>
    </source>
</evidence>
<dbReference type="EMBL" id="DQ054847">
    <property type="protein sequence ID" value="AAY34550.1"/>
    <property type="molecule type" value="mRNA"/>
</dbReference>
<organism evidence="3">
    <name type="scientific">Stomoxys calcitrans</name>
    <name type="common">Stable fly</name>
    <name type="synonym">Conops calcitrans</name>
    <dbReference type="NCBI Taxonomy" id="35570"/>
    <lineage>
        <taxon>Eukaryota</taxon>
        <taxon>Metazoa</taxon>
        <taxon>Ecdysozoa</taxon>
        <taxon>Arthropoda</taxon>
        <taxon>Hexapoda</taxon>
        <taxon>Insecta</taxon>
        <taxon>Pterygota</taxon>
        <taxon>Neoptera</taxon>
        <taxon>Endopterygota</taxon>
        <taxon>Diptera</taxon>
        <taxon>Brachycera</taxon>
        <taxon>Muscomorpha</taxon>
        <taxon>Muscoidea</taxon>
        <taxon>Muscidae</taxon>
        <taxon>Stomoxys</taxon>
    </lineage>
</organism>
<feature type="chain" id="PRO_5002687349" evidence="2">
    <location>
        <begin position="30"/>
        <end position="118"/>
    </location>
</feature>